<feature type="compositionally biased region" description="Low complexity" evidence="1">
    <location>
        <begin position="336"/>
        <end position="352"/>
    </location>
</feature>
<proteinExistence type="predicted"/>
<dbReference type="Gene3D" id="3.30.450.20">
    <property type="entry name" value="PAS domain"/>
    <property type="match status" value="1"/>
</dbReference>
<sequence>METTFITIHGSPALAPSLTAQSLTLLPDLSNDAVVLYASDSIVDILGHTPDEVVGHSTWDFFHDEEIPFARDFHRRGVKLDKAAVLAYCRIKNRDGNYVGCECCFSVCYDVMVCCTSIYRRGMTSQKRAVEAPIVRKLFSSSVKDPRYHMLSHLSAKFDLGHSDQTHEPRAALFLNRFTRTLTIMYATSGIEQVIGISNDQMKGKSFYYCIQENCLEDAVRVLETAKGNDSIAYMRFWFRDPRVQDPHREPSESEAGETEDEEMTDVTEDEDDTSERSTPTRNLSGASGTDTDVQGSSTEAQTSSHGAAQSSGAQHSSDESNIPPTDRHAALLGIPRPRSSVSSRATPSSSSAEYPDIELEAVVSCTSDGLVVCLRKARPLMPTSTHPQQTPQHNGIFAAPWAPEPVFLPPLPDPYANAARLGISAPVPQNNSVAPTVGGPSASDFMRTIRDVAVFAWALTGINGGLADYTRGKPMGESQPPDGFPIWVPEGKDAAFFASNGSSSSGRTSASGIKDPFGDPGLGSRRFA</sequence>
<evidence type="ECO:0000313" key="4">
    <source>
        <dbReference type="Proteomes" id="UP001365128"/>
    </source>
</evidence>
<accession>A0ABR1M2L4</accession>
<evidence type="ECO:0000256" key="1">
    <source>
        <dbReference type="SAM" id="MobiDB-lite"/>
    </source>
</evidence>
<evidence type="ECO:0000259" key="2">
    <source>
        <dbReference type="PROSITE" id="PS50112"/>
    </source>
</evidence>
<feature type="domain" description="PAS" evidence="2">
    <location>
        <begin position="29"/>
        <end position="81"/>
    </location>
</feature>
<dbReference type="SMART" id="SM00091">
    <property type="entry name" value="PAS"/>
    <property type="match status" value="2"/>
</dbReference>
<feature type="region of interest" description="Disordered" evidence="1">
    <location>
        <begin position="498"/>
        <end position="529"/>
    </location>
</feature>
<keyword evidence="4" id="KW-1185">Reference proteome</keyword>
<evidence type="ECO:0000313" key="3">
    <source>
        <dbReference type="EMBL" id="KAK7541765.1"/>
    </source>
</evidence>
<dbReference type="InterPro" id="IPR035965">
    <property type="entry name" value="PAS-like_dom_sf"/>
</dbReference>
<comment type="caution">
    <text evidence="3">The sequence shown here is derived from an EMBL/GenBank/DDBJ whole genome shotgun (WGS) entry which is preliminary data.</text>
</comment>
<feature type="compositionally biased region" description="Polar residues" evidence="1">
    <location>
        <begin position="280"/>
        <end position="303"/>
    </location>
</feature>
<dbReference type="InterPro" id="IPR013655">
    <property type="entry name" value="PAS_fold_3"/>
</dbReference>
<dbReference type="NCBIfam" id="TIGR00229">
    <property type="entry name" value="sensory_box"/>
    <property type="match status" value="1"/>
</dbReference>
<feature type="compositionally biased region" description="Acidic residues" evidence="1">
    <location>
        <begin position="253"/>
        <end position="274"/>
    </location>
</feature>
<feature type="compositionally biased region" description="Low complexity" evidence="1">
    <location>
        <begin position="304"/>
        <end position="316"/>
    </location>
</feature>
<dbReference type="PROSITE" id="PS50112">
    <property type="entry name" value="PAS"/>
    <property type="match status" value="1"/>
</dbReference>
<reference evidence="3 4" key="1">
    <citation type="submission" date="2024-04" db="EMBL/GenBank/DDBJ databases">
        <title>Phyllosticta paracitricarpa is synonymous to the EU quarantine fungus P. citricarpa based on phylogenomic analyses.</title>
        <authorList>
            <consortium name="Lawrence Berkeley National Laboratory"/>
            <person name="Van Ingen-Buijs V.A."/>
            <person name="Van Westerhoven A.C."/>
            <person name="Haridas S."/>
            <person name="Skiadas P."/>
            <person name="Martin F."/>
            <person name="Groenewald J.Z."/>
            <person name="Crous P.W."/>
            <person name="Seidl M.F."/>
        </authorList>
    </citation>
    <scope>NUCLEOTIDE SEQUENCE [LARGE SCALE GENOMIC DNA]</scope>
    <source>
        <strain evidence="3 4">CBS 122670</strain>
    </source>
</reference>
<dbReference type="SUPFAM" id="SSF55785">
    <property type="entry name" value="PYP-like sensor domain (PAS domain)"/>
    <property type="match status" value="1"/>
</dbReference>
<dbReference type="CDD" id="cd00130">
    <property type="entry name" value="PAS"/>
    <property type="match status" value="1"/>
</dbReference>
<dbReference type="Proteomes" id="UP001365128">
    <property type="component" value="Unassembled WGS sequence"/>
</dbReference>
<feature type="region of interest" description="Disordered" evidence="1">
    <location>
        <begin position="244"/>
        <end position="354"/>
    </location>
</feature>
<feature type="compositionally biased region" description="Low complexity" evidence="1">
    <location>
        <begin position="498"/>
        <end position="513"/>
    </location>
</feature>
<gene>
    <name evidence="3" type="ORF">IWX46DRAFT_582259</name>
</gene>
<name>A0ABR1M2L4_9PEZI</name>
<dbReference type="EMBL" id="JBBPDW010000023">
    <property type="protein sequence ID" value="KAK7541765.1"/>
    <property type="molecule type" value="Genomic_DNA"/>
</dbReference>
<organism evidence="3 4">
    <name type="scientific">Phyllosticta citricarpa</name>
    <dbReference type="NCBI Taxonomy" id="55181"/>
    <lineage>
        <taxon>Eukaryota</taxon>
        <taxon>Fungi</taxon>
        <taxon>Dikarya</taxon>
        <taxon>Ascomycota</taxon>
        <taxon>Pezizomycotina</taxon>
        <taxon>Dothideomycetes</taxon>
        <taxon>Dothideomycetes incertae sedis</taxon>
        <taxon>Botryosphaeriales</taxon>
        <taxon>Phyllostictaceae</taxon>
        <taxon>Phyllosticta</taxon>
    </lineage>
</organism>
<protein>
    <recommendedName>
        <fullName evidence="2">PAS domain-containing protein</fullName>
    </recommendedName>
</protein>
<dbReference type="InterPro" id="IPR000014">
    <property type="entry name" value="PAS"/>
</dbReference>
<dbReference type="Pfam" id="PF08447">
    <property type="entry name" value="PAS_3"/>
    <property type="match status" value="1"/>
</dbReference>